<comment type="subcellular location">
    <subcellularLocation>
        <location evidence="4">Cytoplasm</location>
    </subcellularLocation>
</comment>
<protein>
    <recommendedName>
        <fullName evidence="4">Urease accessory protein UreD</fullName>
    </recommendedName>
</protein>
<organism evidence="5 6">
    <name type="scientific">Thioalbus denitrificans</name>
    <dbReference type="NCBI Taxonomy" id="547122"/>
    <lineage>
        <taxon>Bacteria</taxon>
        <taxon>Pseudomonadati</taxon>
        <taxon>Pseudomonadota</taxon>
        <taxon>Gammaproteobacteria</taxon>
        <taxon>Chromatiales</taxon>
        <taxon>Ectothiorhodospiraceae</taxon>
        <taxon>Thioalbus</taxon>
    </lineage>
</organism>
<dbReference type="Proteomes" id="UP000252707">
    <property type="component" value="Unassembled WGS sequence"/>
</dbReference>
<comment type="similarity">
    <text evidence="1 4">Belongs to the UreD family.</text>
</comment>
<keyword evidence="6" id="KW-1185">Reference proteome</keyword>
<keyword evidence="4" id="KW-0963">Cytoplasm</keyword>
<gene>
    <name evidence="4" type="primary">ureD</name>
    <name evidence="5" type="ORF">DFQ59_11216</name>
</gene>
<evidence type="ECO:0000313" key="6">
    <source>
        <dbReference type="Proteomes" id="UP000252707"/>
    </source>
</evidence>
<reference evidence="5 6" key="1">
    <citation type="submission" date="2018-07" db="EMBL/GenBank/DDBJ databases">
        <title>Genomic Encyclopedia of Type Strains, Phase IV (KMG-IV): sequencing the most valuable type-strain genomes for metagenomic binning, comparative biology and taxonomic classification.</title>
        <authorList>
            <person name="Goeker M."/>
        </authorList>
    </citation>
    <scope>NUCLEOTIDE SEQUENCE [LARGE SCALE GENOMIC DNA]</scope>
    <source>
        <strain evidence="5 6">DSM 26407</strain>
    </source>
</reference>
<dbReference type="InterPro" id="IPR002669">
    <property type="entry name" value="UreD"/>
</dbReference>
<dbReference type="HAMAP" id="MF_01384">
    <property type="entry name" value="UreD"/>
    <property type="match status" value="1"/>
</dbReference>
<dbReference type="PANTHER" id="PTHR33643:SF1">
    <property type="entry name" value="UREASE ACCESSORY PROTEIN D"/>
    <property type="match status" value="1"/>
</dbReference>
<dbReference type="EMBL" id="QPJY01000012">
    <property type="protein sequence ID" value="RCX26013.1"/>
    <property type="molecule type" value="Genomic_DNA"/>
</dbReference>
<dbReference type="GO" id="GO:0005737">
    <property type="term" value="C:cytoplasm"/>
    <property type="evidence" value="ECO:0007669"/>
    <property type="project" value="UniProtKB-SubCell"/>
</dbReference>
<evidence type="ECO:0000256" key="3">
    <source>
        <dbReference type="ARBA" id="ARBA00023186"/>
    </source>
</evidence>
<dbReference type="GO" id="GO:0016151">
    <property type="term" value="F:nickel cation binding"/>
    <property type="evidence" value="ECO:0007669"/>
    <property type="project" value="UniProtKB-UniRule"/>
</dbReference>
<dbReference type="RefSeq" id="WP_114280914.1">
    <property type="nucleotide sequence ID" value="NZ_QPJY01000012.1"/>
</dbReference>
<comment type="subunit">
    <text evidence="4">UreD, UreF and UreG form a complex that acts as a GTP-hydrolysis-dependent molecular chaperone, activating the urease apoprotein by helping to assemble the nickel containing metallocenter of UreC. The UreE protein probably delivers the nickel.</text>
</comment>
<accession>A0A369BWW0</accession>
<evidence type="ECO:0000256" key="1">
    <source>
        <dbReference type="ARBA" id="ARBA00007177"/>
    </source>
</evidence>
<dbReference type="AlphaFoldDB" id="A0A369BWW0"/>
<sequence>MTAVARVAEAESGWLGTLTLGFERRGERSVLAERRHRGPLLVQRTFHPEPGVCHVYLLHPPGGVVGGDRLRLQVRAAARSGVLLTAPAAGKFYRSGGPTASQAVRLELEAGAALEWLPQENIVYDGARVESGTRVDLAGDARFLGWEITCLGRPAAGEAFARGRLRQRLELWRNGRPLYLERLDLEAGTPFQSAAWGLRGAPVIGSLAAVGNVAGLDRSVREAVGADAPGDLFTVTQLEEVLVCRYLGGSTARARRCFEAAWRVLRPALLGRPACAPRIWNT</sequence>
<evidence type="ECO:0000313" key="5">
    <source>
        <dbReference type="EMBL" id="RCX26013.1"/>
    </source>
</evidence>
<evidence type="ECO:0000256" key="2">
    <source>
        <dbReference type="ARBA" id="ARBA00022988"/>
    </source>
</evidence>
<comment type="function">
    <text evidence="4">Required for maturation of urease via the functional incorporation of the urease nickel metallocenter.</text>
</comment>
<proteinExistence type="inferred from homology"/>
<dbReference type="Pfam" id="PF01774">
    <property type="entry name" value="UreD"/>
    <property type="match status" value="1"/>
</dbReference>
<evidence type="ECO:0000256" key="4">
    <source>
        <dbReference type="HAMAP-Rule" id="MF_01384"/>
    </source>
</evidence>
<name>A0A369BWW0_9GAMM</name>
<dbReference type="OrthoDB" id="9798842at2"/>
<comment type="caution">
    <text evidence="5">The sequence shown here is derived from an EMBL/GenBank/DDBJ whole genome shotgun (WGS) entry which is preliminary data.</text>
</comment>
<keyword evidence="3 4" id="KW-0143">Chaperone</keyword>
<keyword evidence="2 4" id="KW-0996">Nickel insertion</keyword>
<dbReference type="PANTHER" id="PTHR33643">
    <property type="entry name" value="UREASE ACCESSORY PROTEIN D"/>
    <property type="match status" value="1"/>
</dbReference>